<evidence type="ECO:0000313" key="3">
    <source>
        <dbReference type="Proteomes" id="UP001631993"/>
    </source>
</evidence>
<dbReference type="EMBL" id="JBJVNE010000317">
    <property type="protein sequence ID" value="MFM9653750.1"/>
    <property type="molecule type" value="Genomic_DNA"/>
</dbReference>
<dbReference type="Proteomes" id="UP001631993">
    <property type="component" value="Unassembled WGS sequence"/>
</dbReference>
<dbReference type="Pfam" id="PF13779">
    <property type="entry name" value="DUF4175"/>
    <property type="match status" value="1"/>
</dbReference>
<feature type="transmembrane region" description="Helical" evidence="1">
    <location>
        <begin position="15"/>
        <end position="37"/>
    </location>
</feature>
<dbReference type="RefSeq" id="WP_409097983.1">
    <property type="nucleotide sequence ID" value="NZ_JBJVNE010000317.1"/>
</dbReference>
<sequence length="90" mass="9951">FVDLGLLGTWSALPFWLHVGLVALFAIGAAAALWYGVRRLAWPRRVEAMRRVEQASGLEHRPLTGLEDQLAGNPDPAARALWAAHQRRLA</sequence>
<name>A0ABW9IZ99_STRGJ</name>
<protein>
    <submittedName>
        <fullName evidence="2">DUF4175 family protein</fullName>
    </submittedName>
</protein>
<gene>
    <name evidence="2" type="ORF">ACKI1S_48005</name>
</gene>
<keyword evidence="3" id="KW-1185">Reference proteome</keyword>
<reference evidence="2 3" key="1">
    <citation type="submission" date="2024-12" db="EMBL/GenBank/DDBJ databases">
        <title>Forecasting of Potato common scab and diversities of Pathogenic streptomyces spp. in china.</title>
        <authorList>
            <person name="Handique U."/>
            <person name="Wu J."/>
        </authorList>
    </citation>
    <scope>NUCLEOTIDE SEQUENCE [LARGE SCALE GENOMIC DNA]</scope>
    <source>
        <strain evidence="2 3">ZRIMU1585</strain>
    </source>
</reference>
<dbReference type="InterPro" id="IPR012683">
    <property type="entry name" value="CHP02302_TM"/>
</dbReference>
<evidence type="ECO:0000256" key="1">
    <source>
        <dbReference type="SAM" id="Phobius"/>
    </source>
</evidence>
<organism evidence="2 3">
    <name type="scientific">Streptomyces galilaeus</name>
    <dbReference type="NCBI Taxonomy" id="33899"/>
    <lineage>
        <taxon>Bacteria</taxon>
        <taxon>Bacillati</taxon>
        <taxon>Actinomycetota</taxon>
        <taxon>Actinomycetes</taxon>
        <taxon>Kitasatosporales</taxon>
        <taxon>Streptomycetaceae</taxon>
        <taxon>Streptomyces</taxon>
    </lineage>
</organism>
<keyword evidence="1" id="KW-0812">Transmembrane</keyword>
<keyword evidence="1" id="KW-0472">Membrane</keyword>
<proteinExistence type="predicted"/>
<accession>A0ABW9IZ99</accession>
<feature type="non-terminal residue" evidence="2">
    <location>
        <position position="90"/>
    </location>
</feature>
<evidence type="ECO:0000313" key="2">
    <source>
        <dbReference type="EMBL" id="MFM9653750.1"/>
    </source>
</evidence>
<keyword evidence="1" id="KW-1133">Transmembrane helix</keyword>
<feature type="non-terminal residue" evidence="2">
    <location>
        <position position="1"/>
    </location>
</feature>
<comment type="caution">
    <text evidence="2">The sequence shown here is derived from an EMBL/GenBank/DDBJ whole genome shotgun (WGS) entry which is preliminary data.</text>
</comment>